<dbReference type="InterPro" id="IPR052350">
    <property type="entry name" value="Metallo-dep_Lactonases"/>
</dbReference>
<comment type="similarity">
    <text evidence="1">Belongs to the metallo-dependent hydrolases superfamily.</text>
</comment>
<accession>A0A5P2G0W6</accession>
<dbReference type="Proteomes" id="UP000292424">
    <property type="component" value="Chromosome"/>
</dbReference>
<reference evidence="3 4" key="1">
    <citation type="submission" date="2019-09" db="EMBL/GenBank/DDBJ databases">
        <title>Complete genome sequence of Arachidicoccus sp. B3-10 isolated from apple orchard soil.</title>
        <authorList>
            <person name="Kim H.S."/>
            <person name="Han K.-I."/>
            <person name="Suh M.K."/>
            <person name="Lee K.C."/>
            <person name="Eom M.K."/>
            <person name="Kim J.-S."/>
            <person name="Kang S.W."/>
            <person name="Sin Y."/>
            <person name="Lee J.-S."/>
        </authorList>
    </citation>
    <scope>NUCLEOTIDE SEQUENCE [LARGE SCALE GENOMIC DNA]</scope>
    <source>
        <strain evidence="3 4">B3-10</strain>
    </source>
</reference>
<dbReference type="RefSeq" id="WP_131330021.1">
    <property type="nucleotide sequence ID" value="NZ_CP044016.1"/>
</dbReference>
<name>A0A5P2G0W6_9BACT</name>
<proteinExistence type="inferred from homology"/>
<protein>
    <submittedName>
        <fullName evidence="3">Amidohydrolase family protein</fullName>
    </submittedName>
</protein>
<dbReference type="InterPro" id="IPR032466">
    <property type="entry name" value="Metal_Hydrolase"/>
</dbReference>
<sequence>MIKIDSHQHFWNFDPIRDSWIDDTMSVLQRDYLPDELSSILKKNEILGCVAVQASESLEENEFLIDLMQKNEIIKGVVGWLDLTQKDVSVDLEKYHNSIYMKGFRYVLQDKKPRDLILNPLFLHNLEKLGLRNFTYDILIFPDQLASVIEMVKKLPNQKFVLDHIAKPNIKNGEMSSWCENIKVLSKYSNVYCKVSGLVTEADWQKWEKEDFYPYLDVLIDAFGINRLMFGSDWPVCNLGGTYEQVVNIVDQYFNAFSIEEKERFYGLNTIEFYSLSNF</sequence>
<feature type="domain" description="Amidohydrolase-related" evidence="2">
    <location>
        <begin position="4"/>
        <end position="275"/>
    </location>
</feature>
<keyword evidence="4" id="KW-1185">Reference proteome</keyword>
<dbReference type="PANTHER" id="PTHR43569:SF2">
    <property type="entry name" value="AMIDOHYDROLASE-RELATED DOMAIN-CONTAINING PROTEIN"/>
    <property type="match status" value="1"/>
</dbReference>
<dbReference type="PANTHER" id="PTHR43569">
    <property type="entry name" value="AMIDOHYDROLASE"/>
    <property type="match status" value="1"/>
</dbReference>
<dbReference type="SUPFAM" id="SSF51556">
    <property type="entry name" value="Metallo-dependent hydrolases"/>
    <property type="match status" value="1"/>
</dbReference>
<dbReference type="EMBL" id="CP044016">
    <property type="protein sequence ID" value="QES89075.1"/>
    <property type="molecule type" value="Genomic_DNA"/>
</dbReference>
<keyword evidence="3" id="KW-0378">Hydrolase</keyword>
<dbReference type="OrthoDB" id="5450317at2"/>
<dbReference type="GO" id="GO:0016787">
    <property type="term" value="F:hydrolase activity"/>
    <property type="evidence" value="ECO:0007669"/>
    <property type="project" value="UniProtKB-KW"/>
</dbReference>
<dbReference type="InterPro" id="IPR006680">
    <property type="entry name" value="Amidohydro-rel"/>
</dbReference>
<dbReference type="Gene3D" id="3.20.20.140">
    <property type="entry name" value="Metal-dependent hydrolases"/>
    <property type="match status" value="1"/>
</dbReference>
<dbReference type="AlphaFoldDB" id="A0A5P2G0W6"/>
<evidence type="ECO:0000313" key="4">
    <source>
        <dbReference type="Proteomes" id="UP000292424"/>
    </source>
</evidence>
<gene>
    <name evidence="3" type="ORF">E0W69_010535</name>
</gene>
<dbReference type="KEGG" id="arac:E0W69_010535"/>
<organism evidence="3 4">
    <name type="scientific">Rhizosphaericola mali</name>
    <dbReference type="NCBI Taxonomy" id="2545455"/>
    <lineage>
        <taxon>Bacteria</taxon>
        <taxon>Pseudomonadati</taxon>
        <taxon>Bacteroidota</taxon>
        <taxon>Chitinophagia</taxon>
        <taxon>Chitinophagales</taxon>
        <taxon>Chitinophagaceae</taxon>
        <taxon>Rhizosphaericola</taxon>
    </lineage>
</organism>
<evidence type="ECO:0000256" key="1">
    <source>
        <dbReference type="ARBA" id="ARBA00038310"/>
    </source>
</evidence>
<dbReference type="Pfam" id="PF04909">
    <property type="entry name" value="Amidohydro_2"/>
    <property type="match status" value="1"/>
</dbReference>
<evidence type="ECO:0000313" key="3">
    <source>
        <dbReference type="EMBL" id="QES89075.1"/>
    </source>
</evidence>
<evidence type="ECO:0000259" key="2">
    <source>
        <dbReference type="Pfam" id="PF04909"/>
    </source>
</evidence>